<dbReference type="RefSeq" id="WP_349947629.1">
    <property type="nucleotide sequence ID" value="NZ_CP157940.1"/>
</dbReference>
<name>A0AAU7PSB7_9FIRM</name>
<gene>
    <name evidence="1" type="ORF">ABFV83_03860</name>
</gene>
<protein>
    <submittedName>
        <fullName evidence="1">Uncharacterized protein</fullName>
    </submittedName>
</protein>
<organism evidence="1">
    <name type="scientific">Lacrimispora sp. BS-2</name>
    <dbReference type="NCBI Taxonomy" id="3151850"/>
    <lineage>
        <taxon>Bacteria</taxon>
        <taxon>Bacillati</taxon>
        <taxon>Bacillota</taxon>
        <taxon>Clostridia</taxon>
        <taxon>Lachnospirales</taxon>
        <taxon>Lachnospiraceae</taxon>
        <taxon>Lacrimispora</taxon>
    </lineage>
</organism>
<sequence length="48" mass="5544">MDELEEALREIIINQRQNKLAIEMSKRLSNALLFNFESLGIIPIPVMT</sequence>
<accession>A0AAU7PSB7</accession>
<evidence type="ECO:0000313" key="1">
    <source>
        <dbReference type="EMBL" id="XBS54942.1"/>
    </source>
</evidence>
<dbReference type="AlphaFoldDB" id="A0AAU7PSB7"/>
<dbReference type="EMBL" id="CP157940">
    <property type="protein sequence ID" value="XBS54942.1"/>
    <property type="molecule type" value="Genomic_DNA"/>
</dbReference>
<reference evidence="1" key="1">
    <citation type="submission" date="2024-06" db="EMBL/GenBank/DDBJ databases">
        <title>Lacrimispora cavernae sp. nov., a novel anaerobe isolated from bat guano pile inside a cave.</title>
        <authorList>
            <person name="Miller S.L."/>
            <person name="Lu N."/>
            <person name="King J."/>
            <person name="Sankaranarayanan K."/>
            <person name="Lawson P.A."/>
        </authorList>
    </citation>
    <scope>NUCLEOTIDE SEQUENCE</scope>
    <source>
        <strain evidence="1">BS-2</strain>
    </source>
</reference>
<proteinExistence type="predicted"/>